<evidence type="ECO:0000256" key="12">
    <source>
        <dbReference type="SAM" id="MobiDB-lite"/>
    </source>
</evidence>
<dbReference type="Proteomes" id="UP001209878">
    <property type="component" value="Unassembled WGS sequence"/>
</dbReference>
<dbReference type="EMBL" id="JAODUO010000919">
    <property type="protein sequence ID" value="KAK2172905.1"/>
    <property type="molecule type" value="Genomic_DNA"/>
</dbReference>
<evidence type="ECO:0000256" key="8">
    <source>
        <dbReference type="ARBA" id="ARBA00022989"/>
    </source>
</evidence>
<keyword evidence="9 11" id="KW-0472">Membrane</keyword>
<feature type="transmembrane region" description="Helical" evidence="11">
    <location>
        <begin position="183"/>
        <end position="203"/>
    </location>
</feature>
<reference evidence="13" key="1">
    <citation type="journal article" date="2023" name="Mol. Biol. Evol.">
        <title>Third-Generation Sequencing Reveals the Adaptive Role of the Epigenome in Three Deep-Sea Polychaetes.</title>
        <authorList>
            <person name="Perez M."/>
            <person name="Aroh O."/>
            <person name="Sun Y."/>
            <person name="Lan Y."/>
            <person name="Juniper S.K."/>
            <person name="Young C.R."/>
            <person name="Angers B."/>
            <person name="Qian P.Y."/>
        </authorList>
    </citation>
    <scope>NUCLEOTIDE SEQUENCE</scope>
    <source>
        <strain evidence="13">R07B-5</strain>
    </source>
</reference>
<dbReference type="GO" id="GO:0000026">
    <property type="term" value="F:alpha-1,2-mannosyltransferase activity"/>
    <property type="evidence" value="ECO:0007669"/>
    <property type="project" value="TreeGrafter"/>
</dbReference>
<keyword evidence="7 11" id="KW-0256">Endoplasmic reticulum</keyword>
<keyword evidence="14" id="KW-1185">Reference proteome</keyword>
<evidence type="ECO:0000256" key="2">
    <source>
        <dbReference type="ARBA" id="ARBA00004687"/>
    </source>
</evidence>
<feature type="transmembrane region" description="Helical" evidence="11">
    <location>
        <begin position="342"/>
        <end position="361"/>
    </location>
</feature>
<evidence type="ECO:0000313" key="14">
    <source>
        <dbReference type="Proteomes" id="UP001209878"/>
    </source>
</evidence>
<evidence type="ECO:0000256" key="9">
    <source>
        <dbReference type="ARBA" id="ARBA00023136"/>
    </source>
</evidence>
<dbReference type="Pfam" id="PF03901">
    <property type="entry name" value="Glyco_transf_22"/>
    <property type="match status" value="1"/>
</dbReference>
<dbReference type="GO" id="GO:0006506">
    <property type="term" value="P:GPI anchor biosynthetic process"/>
    <property type="evidence" value="ECO:0007669"/>
    <property type="project" value="UniProtKB-KW"/>
</dbReference>
<keyword evidence="3" id="KW-0337">GPI-anchor biosynthesis</keyword>
<evidence type="ECO:0000256" key="3">
    <source>
        <dbReference type="ARBA" id="ARBA00022502"/>
    </source>
</evidence>
<evidence type="ECO:0000256" key="1">
    <source>
        <dbReference type="ARBA" id="ARBA00004477"/>
    </source>
</evidence>
<feature type="transmembrane region" description="Helical" evidence="11">
    <location>
        <begin position="313"/>
        <end position="336"/>
    </location>
</feature>
<protein>
    <recommendedName>
        <fullName evidence="11">Mannosyltransferase</fullName>
        <ecNumber evidence="11">2.4.1.-</ecNumber>
    </recommendedName>
</protein>
<feature type="transmembrane region" description="Helical" evidence="11">
    <location>
        <begin position="209"/>
        <end position="226"/>
    </location>
</feature>
<evidence type="ECO:0000256" key="6">
    <source>
        <dbReference type="ARBA" id="ARBA00022692"/>
    </source>
</evidence>
<keyword evidence="8 11" id="KW-1133">Transmembrane helix</keyword>
<dbReference type="InterPro" id="IPR005599">
    <property type="entry name" value="GPI_mannosylTrfase"/>
</dbReference>
<feature type="transmembrane region" description="Helical" evidence="11">
    <location>
        <begin position="122"/>
        <end position="142"/>
    </location>
</feature>
<comment type="caution">
    <text evidence="13">The sequence shown here is derived from an EMBL/GenBank/DDBJ whole genome shotgun (WGS) entry which is preliminary data.</text>
</comment>
<dbReference type="GO" id="GO:0005789">
    <property type="term" value="C:endoplasmic reticulum membrane"/>
    <property type="evidence" value="ECO:0007669"/>
    <property type="project" value="UniProtKB-SubCell"/>
</dbReference>
<dbReference type="SUPFAM" id="SSF48452">
    <property type="entry name" value="TPR-like"/>
    <property type="match status" value="1"/>
</dbReference>
<feature type="compositionally biased region" description="Polar residues" evidence="12">
    <location>
        <begin position="20"/>
        <end position="34"/>
    </location>
</feature>
<dbReference type="InterPro" id="IPR011990">
    <property type="entry name" value="TPR-like_helical_dom_sf"/>
</dbReference>
<feature type="compositionally biased region" description="Basic residues" evidence="12">
    <location>
        <begin position="1"/>
        <end position="19"/>
    </location>
</feature>
<proteinExistence type="inferred from homology"/>
<evidence type="ECO:0000256" key="10">
    <source>
        <dbReference type="ARBA" id="ARBA00038466"/>
    </source>
</evidence>
<comment type="pathway">
    <text evidence="2">Glycolipid biosynthesis; glycosylphosphatidylinositol-anchor biosynthesis.</text>
</comment>
<comment type="subcellular location">
    <subcellularLocation>
        <location evidence="1 11">Endoplasmic reticulum membrane</location>
        <topology evidence="1 11">Multi-pass membrane protein</topology>
    </subcellularLocation>
</comment>
<evidence type="ECO:0000256" key="4">
    <source>
        <dbReference type="ARBA" id="ARBA00022676"/>
    </source>
</evidence>
<keyword evidence="5" id="KW-0808">Transferase</keyword>
<gene>
    <name evidence="13" type="ORF">NP493_920g00054</name>
</gene>
<dbReference type="PANTHER" id="PTHR22760:SF3">
    <property type="entry name" value="GPI MANNOSYLTRANSFERASE 4"/>
    <property type="match status" value="1"/>
</dbReference>
<organism evidence="13 14">
    <name type="scientific">Ridgeia piscesae</name>
    <name type="common">Tubeworm</name>
    <dbReference type="NCBI Taxonomy" id="27915"/>
    <lineage>
        <taxon>Eukaryota</taxon>
        <taxon>Metazoa</taxon>
        <taxon>Spiralia</taxon>
        <taxon>Lophotrochozoa</taxon>
        <taxon>Annelida</taxon>
        <taxon>Polychaeta</taxon>
        <taxon>Sedentaria</taxon>
        <taxon>Canalipalpata</taxon>
        <taxon>Sabellida</taxon>
        <taxon>Siboglinidae</taxon>
        <taxon>Ridgeia</taxon>
    </lineage>
</organism>
<evidence type="ECO:0000313" key="13">
    <source>
        <dbReference type="EMBL" id="KAK2172905.1"/>
    </source>
</evidence>
<dbReference type="AlphaFoldDB" id="A0AAD9KLI6"/>
<keyword evidence="6 11" id="KW-0812">Transmembrane</keyword>
<dbReference type="EC" id="2.4.1.-" evidence="11"/>
<evidence type="ECO:0000256" key="7">
    <source>
        <dbReference type="ARBA" id="ARBA00022824"/>
    </source>
</evidence>
<sequence length="624" mass="70110">MEHKRQRRKWRVNASKTKRQTSLAGSKTTESPETTRVADDDVEIREIFPGCAMWLLHVLVLAGRLYVCASRGHWWVLHPDEVFQAVEVAHSEVYGYGFRPYEYLREPAANTTSLVERQEVALGMYSLRSFLFPRVFMFVFTVKEALHIHANPFLVARVFHGAMAAHLPLAVYYFASHLLSRDAAVLSAILTAFSIPLAVLGTHPLVNSFLGPVVFACIGLIARLFATSRSQTSRGDIRLLNNPDGNSTNQRYMPTTDSTWTGAATTEVMQKPHSQSIDGVTCSYKSQTEAPAANWDNTDIKGHKELRFMHNALMLYVLCCANTVVLFYTSCCLSVPRGKTYFKAGVYAIVFVVGLNCIARFPRPSNGTSRHWSYLNVPNSNHINDCLDFVGRQEGATGVFLDRSIHVTAGYTVLHKNIPVFTLIHYEFVEFDKGARKIVYPNRLIFDGQAHSVNVSVIGRISEFISIKNSPLLLKKLITHPEYNYLIVKSDRRLVSFGYRQVYTSGTMRVMKRTDDKDENEALQKLAASIPIGSNGSTLEYEGSWLYSFGLLRKAVERLEAALVLNPFLIRAYQLLVLANVGLGQHDDAHSATQRCSRIHGAKTCRSHQHKVVLHSDYDINVDV</sequence>
<comment type="similarity">
    <text evidence="10">Belongs to the glycosyltransferase 22 family. PIGZ subfamily.</text>
</comment>
<keyword evidence="4 11" id="KW-0328">Glycosyltransferase</keyword>
<evidence type="ECO:0000256" key="11">
    <source>
        <dbReference type="RuleBase" id="RU363075"/>
    </source>
</evidence>
<dbReference type="PANTHER" id="PTHR22760">
    <property type="entry name" value="GLYCOSYLTRANSFERASE"/>
    <property type="match status" value="1"/>
</dbReference>
<name>A0AAD9KLI6_RIDPI</name>
<accession>A0AAD9KLI6</accession>
<feature type="region of interest" description="Disordered" evidence="12">
    <location>
        <begin position="1"/>
        <end position="35"/>
    </location>
</feature>
<feature type="transmembrane region" description="Helical" evidence="11">
    <location>
        <begin position="154"/>
        <end position="174"/>
    </location>
</feature>
<evidence type="ECO:0000256" key="5">
    <source>
        <dbReference type="ARBA" id="ARBA00022679"/>
    </source>
</evidence>